<protein>
    <submittedName>
        <fullName evidence="2">Uncharacterized protein</fullName>
    </submittedName>
</protein>
<organism evidence="2 3">
    <name type="scientific">Bugula neritina</name>
    <name type="common">Brown bryozoan</name>
    <name type="synonym">Sertularia neritina</name>
    <dbReference type="NCBI Taxonomy" id="10212"/>
    <lineage>
        <taxon>Eukaryota</taxon>
        <taxon>Metazoa</taxon>
        <taxon>Spiralia</taxon>
        <taxon>Lophotrochozoa</taxon>
        <taxon>Bryozoa</taxon>
        <taxon>Gymnolaemata</taxon>
        <taxon>Cheilostomatida</taxon>
        <taxon>Flustrina</taxon>
        <taxon>Buguloidea</taxon>
        <taxon>Bugulidae</taxon>
        <taxon>Bugula</taxon>
    </lineage>
</organism>
<dbReference type="EMBL" id="VXIV02003327">
    <property type="protein sequence ID" value="KAF6018222.1"/>
    <property type="molecule type" value="Genomic_DNA"/>
</dbReference>
<comment type="caution">
    <text evidence="2">The sequence shown here is derived from an EMBL/GenBank/DDBJ whole genome shotgun (WGS) entry which is preliminary data.</text>
</comment>
<dbReference type="AlphaFoldDB" id="A0A7J7IWD7"/>
<accession>A0A7J7IWD7</accession>
<evidence type="ECO:0000313" key="3">
    <source>
        <dbReference type="Proteomes" id="UP000593567"/>
    </source>
</evidence>
<keyword evidence="3" id="KW-1185">Reference proteome</keyword>
<gene>
    <name evidence="2" type="ORF">EB796_023453</name>
</gene>
<feature type="compositionally biased region" description="Polar residues" evidence="1">
    <location>
        <begin position="64"/>
        <end position="76"/>
    </location>
</feature>
<evidence type="ECO:0000256" key="1">
    <source>
        <dbReference type="SAM" id="MobiDB-lite"/>
    </source>
</evidence>
<evidence type="ECO:0000313" key="2">
    <source>
        <dbReference type="EMBL" id="KAF6018222.1"/>
    </source>
</evidence>
<feature type="region of interest" description="Disordered" evidence="1">
    <location>
        <begin position="56"/>
        <end position="76"/>
    </location>
</feature>
<proteinExistence type="predicted"/>
<reference evidence="2" key="1">
    <citation type="submission" date="2020-06" db="EMBL/GenBank/DDBJ databases">
        <title>Draft genome of Bugula neritina, a colonial animal packing powerful symbionts and potential medicines.</title>
        <authorList>
            <person name="Rayko M."/>
        </authorList>
    </citation>
    <scope>NUCLEOTIDE SEQUENCE [LARGE SCALE GENOMIC DNA]</scope>
    <source>
        <strain evidence="2">Kwan_BN1</strain>
    </source>
</reference>
<sequence>MSSTNTDYDFDDFSVVRSDYSSRDGNDFDDEFTQGVVRSDYKSCLHKHQLVNYCNAEGGGGNCGTDSDSYGNTRSD</sequence>
<name>A0A7J7IWD7_BUGNE</name>
<dbReference type="Proteomes" id="UP000593567">
    <property type="component" value="Unassembled WGS sequence"/>
</dbReference>